<keyword evidence="1" id="KW-0472">Membrane</keyword>
<protein>
    <submittedName>
        <fullName evidence="3">Acyltransferase</fullName>
    </submittedName>
</protein>
<organism evidence="3 4">
    <name type="scientific">Hymenobacter armeniacus</name>
    <dbReference type="NCBI Taxonomy" id="2771358"/>
    <lineage>
        <taxon>Bacteria</taxon>
        <taxon>Pseudomonadati</taxon>
        <taxon>Bacteroidota</taxon>
        <taxon>Cytophagia</taxon>
        <taxon>Cytophagales</taxon>
        <taxon>Hymenobacteraceae</taxon>
        <taxon>Hymenobacter</taxon>
    </lineage>
</organism>
<dbReference type="PANTHER" id="PTHR23028">
    <property type="entry name" value="ACETYLTRANSFERASE"/>
    <property type="match status" value="1"/>
</dbReference>
<sequence>MKALDGLTGLRFLAAFYVFVFHIHLRLPLSFLPAPAETIVSMGALGVNIFFVLSGFILTYAHLKDFPASELPTATYYKSFMLKRMARIYPAYLVGLVLCLAVSIGLNHYPAPFPLVVALDLTMIQSYFPSLAMLWYGGGAWSVSTEFFFYLLFPFLLPLLLKVSGTNLRYILVAVVVASSLPGLYYALHEHTVRFQTTYAFPPSRLPEFIAGVILGLLVLRHNFRVSERVTLGLIIFAALYLAKFGARAPGYTVHNFVALPAIMALICVLAQEDKSLLFRWVGSKPMQYLGRISFSFYIMQLPILVLLEGLMLSKFVVASDLYLAIPILAINLVLAAVLYEGVEKRAHKFLSSRIAKLYNIKALQPVKNLV</sequence>
<evidence type="ECO:0000313" key="4">
    <source>
        <dbReference type="Proteomes" id="UP000606003"/>
    </source>
</evidence>
<dbReference type="GO" id="GO:0016746">
    <property type="term" value="F:acyltransferase activity"/>
    <property type="evidence" value="ECO:0007669"/>
    <property type="project" value="UniProtKB-KW"/>
</dbReference>
<feature type="transmembrane region" description="Helical" evidence="1">
    <location>
        <begin position="293"/>
        <end position="316"/>
    </location>
</feature>
<keyword evidence="1" id="KW-1133">Transmembrane helix</keyword>
<dbReference type="InterPro" id="IPR050879">
    <property type="entry name" value="Acyltransferase_3"/>
</dbReference>
<dbReference type="InterPro" id="IPR002656">
    <property type="entry name" value="Acyl_transf_3_dom"/>
</dbReference>
<dbReference type="Pfam" id="PF01757">
    <property type="entry name" value="Acyl_transf_3"/>
    <property type="match status" value="1"/>
</dbReference>
<dbReference type="RefSeq" id="WP_190923051.1">
    <property type="nucleotide sequence ID" value="NZ_JACXAC010000002.1"/>
</dbReference>
<feature type="transmembrane region" description="Helical" evidence="1">
    <location>
        <begin position="133"/>
        <end position="161"/>
    </location>
</feature>
<keyword evidence="3" id="KW-0808">Transferase</keyword>
<feature type="domain" description="Acyltransferase 3" evidence="2">
    <location>
        <begin position="6"/>
        <end position="340"/>
    </location>
</feature>
<dbReference type="EMBL" id="JACXAC010000002">
    <property type="protein sequence ID" value="MBD2721782.1"/>
    <property type="molecule type" value="Genomic_DNA"/>
</dbReference>
<feature type="transmembrane region" description="Helical" evidence="1">
    <location>
        <begin position="168"/>
        <end position="188"/>
    </location>
</feature>
<feature type="transmembrane region" description="Helical" evidence="1">
    <location>
        <begin position="38"/>
        <end position="61"/>
    </location>
</feature>
<feature type="transmembrane region" description="Helical" evidence="1">
    <location>
        <begin position="200"/>
        <end position="218"/>
    </location>
</feature>
<dbReference type="Proteomes" id="UP000606003">
    <property type="component" value="Unassembled WGS sequence"/>
</dbReference>
<dbReference type="PANTHER" id="PTHR23028:SF53">
    <property type="entry name" value="ACYL_TRANSF_3 DOMAIN-CONTAINING PROTEIN"/>
    <property type="match status" value="1"/>
</dbReference>
<feature type="transmembrane region" description="Helical" evidence="1">
    <location>
        <begin position="12"/>
        <end position="32"/>
    </location>
</feature>
<keyword evidence="1" id="KW-0812">Transmembrane</keyword>
<feature type="transmembrane region" description="Helical" evidence="1">
    <location>
        <begin position="230"/>
        <end position="247"/>
    </location>
</feature>
<reference evidence="3 4" key="1">
    <citation type="submission" date="2020-09" db="EMBL/GenBank/DDBJ databases">
        <authorList>
            <person name="Kim M.K."/>
        </authorList>
    </citation>
    <scope>NUCLEOTIDE SEQUENCE [LARGE SCALE GENOMIC DNA]</scope>
    <source>
        <strain evidence="3 4">BT189</strain>
    </source>
</reference>
<feature type="transmembrane region" description="Helical" evidence="1">
    <location>
        <begin position="253"/>
        <end position="272"/>
    </location>
</feature>
<evidence type="ECO:0000313" key="3">
    <source>
        <dbReference type="EMBL" id="MBD2721782.1"/>
    </source>
</evidence>
<evidence type="ECO:0000259" key="2">
    <source>
        <dbReference type="Pfam" id="PF01757"/>
    </source>
</evidence>
<name>A0ABR8JR29_9BACT</name>
<keyword evidence="3" id="KW-0012">Acyltransferase</keyword>
<feature type="transmembrane region" description="Helical" evidence="1">
    <location>
        <begin position="322"/>
        <end position="340"/>
    </location>
</feature>
<evidence type="ECO:0000256" key="1">
    <source>
        <dbReference type="SAM" id="Phobius"/>
    </source>
</evidence>
<comment type="caution">
    <text evidence="3">The sequence shown here is derived from an EMBL/GenBank/DDBJ whole genome shotgun (WGS) entry which is preliminary data.</text>
</comment>
<proteinExistence type="predicted"/>
<accession>A0ABR8JR29</accession>
<gene>
    <name evidence="3" type="ORF">IC234_06545</name>
</gene>
<feature type="transmembrane region" description="Helical" evidence="1">
    <location>
        <begin position="88"/>
        <end position="106"/>
    </location>
</feature>
<keyword evidence="4" id="KW-1185">Reference proteome</keyword>